<dbReference type="AlphaFoldDB" id="A0A1I5PQ39"/>
<keyword evidence="1" id="KW-1133">Transmembrane helix</keyword>
<feature type="transmembrane region" description="Helical" evidence="1">
    <location>
        <begin position="147"/>
        <end position="169"/>
    </location>
</feature>
<dbReference type="RefSeq" id="WP_074882823.1">
    <property type="nucleotide sequence ID" value="NZ_FOXO01000001.1"/>
</dbReference>
<feature type="transmembrane region" description="Helical" evidence="1">
    <location>
        <begin position="189"/>
        <end position="216"/>
    </location>
</feature>
<dbReference type="PANTHER" id="PTHR38454:SF1">
    <property type="entry name" value="INTEGRAL MEMBRANE PROTEIN"/>
    <property type="match status" value="1"/>
</dbReference>
<reference evidence="3" key="1">
    <citation type="submission" date="2016-10" db="EMBL/GenBank/DDBJ databases">
        <authorList>
            <person name="Varghese N."/>
            <person name="Submissions S."/>
        </authorList>
    </citation>
    <scope>NUCLEOTIDE SEQUENCE [LARGE SCALE GENOMIC DNA]</scope>
    <source>
        <strain evidence="3">P18</strain>
    </source>
</reference>
<keyword evidence="1" id="KW-0812">Transmembrane</keyword>
<dbReference type="Proteomes" id="UP000182624">
    <property type="component" value="Unassembled WGS sequence"/>
</dbReference>
<evidence type="ECO:0000313" key="2">
    <source>
        <dbReference type="EMBL" id="SFP36135.1"/>
    </source>
</evidence>
<feature type="transmembrane region" description="Helical" evidence="1">
    <location>
        <begin position="360"/>
        <end position="377"/>
    </location>
</feature>
<feature type="transmembrane region" description="Helical" evidence="1">
    <location>
        <begin position="12"/>
        <end position="30"/>
    </location>
</feature>
<keyword evidence="3" id="KW-1185">Reference proteome</keyword>
<feature type="transmembrane region" description="Helical" evidence="1">
    <location>
        <begin position="236"/>
        <end position="259"/>
    </location>
</feature>
<dbReference type="OrthoDB" id="9815466at2"/>
<feature type="transmembrane region" description="Helical" evidence="1">
    <location>
        <begin position="107"/>
        <end position="126"/>
    </location>
</feature>
<feature type="transmembrane region" description="Helical" evidence="1">
    <location>
        <begin position="335"/>
        <end position="354"/>
    </location>
</feature>
<evidence type="ECO:0000256" key="1">
    <source>
        <dbReference type="SAM" id="Phobius"/>
    </source>
</evidence>
<name>A0A1I5PQ39_9FIRM</name>
<sequence length="891" mass="100908">MKKNNGKYQLLFKYSVVWILCAIVIFLPFIPGRKSLVIFDDGINQCYPALKYLGNWYRELFKGNFKMYDFVIGYGDDVIGSLSWYGLGDILLIPFCFAPDNLLEVSYTLSIFFRLFLSGLFFLFAVNKDLPDYAKITGAVMYCFSPFTFQYSFIFLIFSTPIVWVPVIFSGVQEILSERKVISKKLFCGVFFLSMCGFYFLYMTIISFGVLIIVEIVFDAVRKKAVKNILLKAMRVVINSTLGILSASFILIPVVLHFLQSTRTSGISVTLQDLLGYGKFTDALDNNLFFATISRVINNGVEYDQFVLPLISPLALVIGFFLLHHHRRIHKTKTLVMVLIALFAMFSNGAALVMNSFSAIYFRYYLFIFFAFSFMVAEIMPIMHGLWDWIDSLISLIFIMLNVYVLASGARIGEDGVFIFIFVIMAFTMIVSLQKGYDMRIVAAVGVLHVALFGYFYNAPFEKGGRGFNGYTYWLHGAQNDIEESQLSELSKQNNDTEFERMDIGGNSINESLYFDVPTTYSYYSICNGEMLGFLSEYGVSTAIKSTFAYQGIDERQVLESIFSTSYFNNGVEDEVVEQNDYKLPIGFCISNIISNKNISQLSQLEKQMLLTRTVVLEDDDYEEVATKNVKGISFDSEAGKEEESDLPDLEETKITEIPCEIEIGSGISILNGKLDVEEGATIKVIFSMDKIKEQSKGSLNEIYLVMPDIYSYESEDIKVGIKKLRICAMEDENYLPNYDRYINITDVANDGTVDIVFEEAGSYNFGGIKVVEIYDGNYGKVIDKLTDKSMKDFCYINNEISGTIENNENSFMLFSIPYSVGWKAIVDGDETKVYKADYGLMGIMLDSGKHSIELKYTTPGMIVGGIISITSLIGFMFMSKRYNKGYIKNC</sequence>
<dbReference type="PANTHER" id="PTHR38454">
    <property type="entry name" value="INTEGRAL MEMBRANE PROTEIN-RELATED"/>
    <property type="match status" value="1"/>
</dbReference>
<protein>
    <submittedName>
        <fullName evidence="2">Uncharacterized membrane protein YfhO</fullName>
    </submittedName>
</protein>
<keyword evidence="1" id="KW-0472">Membrane</keyword>
<feature type="transmembrane region" description="Helical" evidence="1">
    <location>
        <begin position="857"/>
        <end position="879"/>
    </location>
</feature>
<dbReference type="EMBL" id="FOXO01000001">
    <property type="protein sequence ID" value="SFP36135.1"/>
    <property type="molecule type" value="Genomic_DNA"/>
</dbReference>
<proteinExistence type="predicted"/>
<gene>
    <name evidence="2" type="ORF">SAMN04487928_10197</name>
</gene>
<feature type="transmembrane region" description="Helical" evidence="1">
    <location>
        <begin position="440"/>
        <end position="457"/>
    </location>
</feature>
<feature type="transmembrane region" description="Helical" evidence="1">
    <location>
        <begin position="306"/>
        <end position="323"/>
    </location>
</feature>
<dbReference type="InterPro" id="IPR018580">
    <property type="entry name" value="Uncharacterised_YfhO"/>
</dbReference>
<feature type="transmembrane region" description="Helical" evidence="1">
    <location>
        <begin position="389"/>
        <end position="410"/>
    </location>
</feature>
<feature type="transmembrane region" description="Helical" evidence="1">
    <location>
        <begin position="416"/>
        <end position="433"/>
    </location>
</feature>
<accession>A0A1I5PQ39</accession>
<dbReference type="Pfam" id="PF09586">
    <property type="entry name" value="YfhO"/>
    <property type="match status" value="1"/>
</dbReference>
<organism evidence="2 3">
    <name type="scientific">Butyrivibrio proteoclasticus</name>
    <dbReference type="NCBI Taxonomy" id="43305"/>
    <lineage>
        <taxon>Bacteria</taxon>
        <taxon>Bacillati</taxon>
        <taxon>Bacillota</taxon>
        <taxon>Clostridia</taxon>
        <taxon>Lachnospirales</taxon>
        <taxon>Lachnospiraceae</taxon>
        <taxon>Butyrivibrio</taxon>
    </lineage>
</organism>
<evidence type="ECO:0000313" key="3">
    <source>
        <dbReference type="Proteomes" id="UP000182624"/>
    </source>
</evidence>